<dbReference type="CDD" id="cd08041">
    <property type="entry name" value="OBF_kDNA_ligase_like"/>
    <property type="match status" value="1"/>
</dbReference>
<gene>
    <name evidence="10" type="ORF">DW355_12570</name>
</gene>
<dbReference type="InterPro" id="IPR029319">
    <property type="entry name" value="DNA_ligase_OB"/>
</dbReference>
<evidence type="ECO:0000259" key="8">
    <source>
        <dbReference type="Pfam" id="PF01068"/>
    </source>
</evidence>
<proteinExistence type="predicted"/>
<comment type="cofactor">
    <cofactor evidence="1">
        <name>a divalent metal cation</name>
        <dbReference type="ChEBI" id="CHEBI:60240"/>
    </cofactor>
</comment>
<evidence type="ECO:0000256" key="5">
    <source>
        <dbReference type="ARBA" id="ARBA00023204"/>
    </source>
</evidence>
<evidence type="ECO:0000256" key="3">
    <source>
        <dbReference type="ARBA" id="ARBA00022705"/>
    </source>
</evidence>
<evidence type="ECO:0000259" key="9">
    <source>
        <dbReference type="Pfam" id="PF14743"/>
    </source>
</evidence>
<dbReference type="PANTHER" id="PTHR47810">
    <property type="entry name" value="DNA LIGASE"/>
    <property type="match status" value="1"/>
</dbReference>
<evidence type="ECO:0000256" key="1">
    <source>
        <dbReference type="ARBA" id="ARBA00001968"/>
    </source>
</evidence>
<dbReference type="EMBL" id="CP031395">
    <property type="protein sequence ID" value="QBK06569.1"/>
    <property type="molecule type" value="Genomic_DNA"/>
</dbReference>
<dbReference type="Proteomes" id="UP000292939">
    <property type="component" value="Chromosome"/>
</dbReference>
<keyword evidence="2 10" id="KW-0436">Ligase</keyword>
<name>A0A4V1A2M5_9BURK</name>
<reference evidence="10 11" key="1">
    <citation type="submission" date="2018-07" db="EMBL/GenBank/DDBJ databases">
        <title>Exploring interactions and the metabolic potential of the ultra-small soil bacteria Hylemonella gracilis.</title>
        <authorList>
            <person name="Tyc O."/>
            <person name="Kulkarni P."/>
            <person name="Gawehns F."/>
            <person name="Hundscheid M."/>
            <person name="Zweers H."/>
            <person name="Garbeva P."/>
        </authorList>
    </citation>
    <scope>NUCLEOTIDE SEQUENCE [LARGE SCALE GENOMIC DNA]</scope>
    <source>
        <strain evidence="10 11">NS1</strain>
    </source>
</reference>
<accession>A0A4V1A2M5</accession>
<evidence type="ECO:0000256" key="7">
    <source>
        <dbReference type="SAM" id="SignalP"/>
    </source>
</evidence>
<dbReference type="NCBIfam" id="NF006592">
    <property type="entry name" value="PRK09125.1"/>
    <property type="match status" value="1"/>
</dbReference>
<evidence type="ECO:0000313" key="11">
    <source>
        <dbReference type="Proteomes" id="UP000292939"/>
    </source>
</evidence>
<keyword evidence="5" id="KW-0234">DNA repair</keyword>
<sequence>MNFALKPSSRRRAVAAVMLCALAIATGSAWAQNMPPRLLLAGEYRADAQPRPHLPDYWVSEKIDGVRARWDGQHLLSRGGRRIRAPAWFTQGWPVQALDGELWGGRGRFEDTAGTVARVEPEDIAWKRLRFMVFDLPDHGGTFTERVAAMVALQEGLRGTPAGSCLQFVDQGRIGTQAELDRLLNATVRAGGEGLMLHRGDARYQAGRSDDLLKVKPFQDAEAQVLSHLPGRGRHAGRMGALQVQAPDGRRFRLGTGFSDAQRLQPPPIGSWVTYRYRGLTADGLPRFATFLRVRADAEWMPPDLPEPNLVPRR</sequence>
<dbReference type="Gene3D" id="3.30.1490.70">
    <property type="match status" value="1"/>
</dbReference>
<dbReference type="SUPFAM" id="SSF56091">
    <property type="entry name" value="DNA ligase/mRNA capping enzyme, catalytic domain"/>
    <property type="match status" value="1"/>
</dbReference>
<organism evidence="10 11">
    <name type="scientific">Hylemonella gracilis</name>
    <dbReference type="NCBI Taxonomy" id="80880"/>
    <lineage>
        <taxon>Bacteria</taxon>
        <taxon>Pseudomonadati</taxon>
        <taxon>Pseudomonadota</taxon>
        <taxon>Betaproteobacteria</taxon>
        <taxon>Burkholderiales</taxon>
        <taxon>Comamonadaceae</taxon>
        <taxon>Hylemonella</taxon>
    </lineage>
</organism>
<dbReference type="Pfam" id="PF01068">
    <property type="entry name" value="DNA_ligase_A_M"/>
    <property type="match status" value="1"/>
</dbReference>
<dbReference type="GO" id="GO:0003910">
    <property type="term" value="F:DNA ligase (ATP) activity"/>
    <property type="evidence" value="ECO:0007669"/>
    <property type="project" value="UniProtKB-EC"/>
</dbReference>
<evidence type="ECO:0000256" key="4">
    <source>
        <dbReference type="ARBA" id="ARBA00022763"/>
    </source>
</evidence>
<feature type="chain" id="PRO_5020432220" evidence="7">
    <location>
        <begin position="32"/>
        <end position="314"/>
    </location>
</feature>
<dbReference type="GO" id="GO:0006310">
    <property type="term" value="P:DNA recombination"/>
    <property type="evidence" value="ECO:0007669"/>
    <property type="project" value="InterPro"/>
</dbReference>
<feature type="domain" description="DNA ligase OB-like" evidence="9">
    <location>
        <begin position="230"/>
        <end position="295"/>
    </location>
</feature>
<keyword evidence="4" id="KW-0227">DNA damage</keyword>
<dbReference type="PANTHER" id="PTHR47810:SF1">
    <property type="entry name" value="DNA LIGASE B"/>
    <property type="match status" value="1"/>
</dbReference>
<dbReference type="Gene3D" id="3.30.470.30">
    <property type="entry name" value="DNA ligase/mRNA capping enzyme"/>
    <property type="match status" value="1"/>
</dbReference>
<dbReference type="InterPro" id="IPR012340">
    <property type="entry name" value="NA-bd_OB-fold"/>
</dbReference>
<comment type="catalytic activity">
    <reaction evidence="6">
        <text>ATP + (deoxyribonucleotide)n-3'-hydroxyl + 5'-phospho-(deoxyribonucleotide)m = (deoxyribonucleotide)n+m + AMP + diphosphate.</text>
        <dbReference type="EC" id="6.5.1.1"/>
    </reaction>
</comment>
<dbReference type="GO" id="GO:0006260">
    <property type="term" value="P:DNA replication"/>
    <property type="evidence" value="ECO:0007669"/>
    <property type="project" value="UniProtKB-KW"/>
</dbReference>
<keyword evidence="3" id="KW-0235">DNA replication</keyword>
<protein>
    <submittedName>
        <fullName evidence="10">DNA ligase</fullName>
    </submittedName>
</protein>
<dbReference type="Pfam" id="PF14743">
    <property type="entry name" value="DNA_ligase_OB_2"/>
    <property type="match status" value="1"/>
</dbReference>
<keyword evidence="7" id="KW-0732">Signal</keyword>
<dbReference type="SUPFAM" id="SSF50249">
    <property type="entry name" value="Nucleic acid-binding proteins"/>
    <property type="match status" value="1"/>
</dbReference>
<dbReference type="CDD" id="cd07896">
    <property type="entry name" value="Adenylation_kDNA_ligase_like"/>
    <property type="match status" value="1"/>
</dbReference>
<feature type="signal peptide" evidence="7">
    <location>
        <begin position="1"/>
        <end position="31"/>
    </location>
</feature>
<feature type="domain" description="ATP-dependent DNA ligase family profile" evidence="8">
    <location>
        <begin position="128"/>
        <end position="216"/>
    </location>
</feature>
<dbReference type="Gene3D" id="2.40.50.140">
    <property type="entry name" value="Nucleic acid-binding proteins"/>
    <property type="match status" value="1"/>
</dbReference>
<evidence type="ECO:0000313" key="10">
    <source>
        <dbReference type="EMBL" id="QBK06569.1"/>
    </source>
</evidence>
<evidence type="ECO:0000256" key="2">
    <source>
        <dbReference type="ARBA" id="ARBA00022598"/>
    </source>
</evidence>
<evidence type="ECO:0000256" key="6">
    <source>
        <dbReference type="ARBA" id="ARBA00034003"/>
    </source>
</evidence>
<dbReference type="InterPro" id="IPR050326">
    <property type="entry name" value="NAD_dep_DNA_ligaseB"/>
</dbReference>
<dbReference type="GO" id="GO:0005524">
    <property type="term" value="F:ATP binding"/>
    <property type="evidence" value="ECO:0007669"/>
    <property type="project" value="InterPro"/>
</dbReference>
<dbReference type="GO" id="GO:0006281">
    <property type="term" value="P:DNA repair"/>
    <property type="evidence" value="ECO:0007669"/>
    <property type="project" value="UniProtKB-KW"/>
</dbReference>
<dbReference type="InterPro" id="IPR012310">
    <property type="entry name" value="DNA_ligase_ATP-dep_cent"/>
</dbReference>
<dbReference type="OrthoDB" id="9782700at2"/>
<dbReference type="AlphaFoldDB" id="A0A4V1A2M5"/>
<dbReference type="KEGG" id="hgr:DW355_12570"/>